<dbReference type="EMBL" id="JARTFS010000005">
    <property type="protein sequence ID" value="MED4400752.1"/>
    <property type="molecule type" value="Genomic_DNA"/>
</dbReference>
<accession>A0ABU6NUD4</accession>
<dbReference type="CDD" id="cd07067">
    <property type="entry name" value="HP_PGM_like"/>
    <property type="match status" value="1"/>
</dbReference>
<comment type="caution">
    <text evidence="1">The sequence shown here is derived from an EMBL/GenBank/DDBJ whole genome shotgun (WGS) entry which is preliminary data.</text>
</comment>
<sequence>MGDHLVITLIRHGKTEANERKQYLGWTDISLSTLGRAELKSLLQLSYPAGQLYISSDLKRCRETFVEIYGEECNGNSKWRELSFGEWELKTYEELCSDPLYQSWLTDFYNVSPPEGESYSAFERRIIEAFRETIDRAIEEGKREIVIMTHGGPIQLLMTKLVPNEKDFFNWKPGFAEGYKVITTLEKIKEGARCISYVEVPFKEKRNG</sequence>
<evidence type="ECO:0000313" key="1">
    <source>
        <dbReference type="EMBL" id="MED4400752.1"/>
    </source>
</evidence>
<dbReference type="PANTHER" id="PTHR48100">
    <property type="entry name" value="BROAD-SPECIFICITY PHOSPHATASE YOR283W-RELATED"/>
    <property type="match status" value="1"/>
</dbReference>
<reference evidence="1 2" key="1">
    <citation type="submission" date="2023-03" db="EMBL/GenBank/DDBJ databases">
        <title>Bacillus Genome Sequencing.</title>
        <authorList>
            <person name="Dunlap C."/>
        </authorList>
    </citation>
    <scope>NUCLEOTIDE SEQUENCE [LARGE SCALE GENOMIC DNA]</scope>
    <source>
        <strain evidence="1 2">NRS-1717</strain>
    </source>
</reference>
<evidence type="ECO:0000313" key="2">
    <source>
        <dbReference type="Proteomes" id="UP001342826"/>
    </source>
</evidence>
<organism evidence="1 2">
    <name type="scientific">Metabacillus fastidiosus</name>
    <dbReference type="NCBI Taxonomy" id="1458"/>
    <lineage>
        <taxon>Bacteria</taxon>
        <taxon>Bacillati</taxon>
        <taxon>Bacillota</taxon>
        <taxon>Bacilli</taxon>
        <taxon>Bacillales</taxon>
        <taxon>Bacillaceae</taxon>
        <taxon>Metabacillus</taxon>
    </lineage>
</organism>
<dbReference type="Gene3D" id="3.40.50.1240">
    <property type="entry name" value="Phosphoglycerate mutase-like"/>
    <property type="match status" value="1"/>
</dbReference>
<keyword evidence="2" id="KW-1185">Reference proteome</keyword>
<gene>
    <name evidence="1" type="ORF">P9271_05335</name>
</gene>
<proteinExistence type="predicted"/>
<protein>
    <submittedName>
        <fullName evidence="1">Histidine phosphatase family protein</fullName>
    </submittedName>
</protein>
<name>A0ABU6NUD4_9BACI</name>
<dbReference type="Proteomes" id="UP001342826">
    <property type="component" value="Unassembled WGS sequence"/>
</dbReference>
<dbReference type="Pfam" id="PF00300">
    <property type="entry name" value="His_Phos_1"/>
    <property type="match status" value="1"/>
</dbReference>
<dbReference type="RefSeq" id="WP_066226280.1">
    <property type="nucleotide sequence ID" value="NZ_JARTFQ010000005.1"/>
</dbReference>
<dbReference type="InterPro" id="IPR029033">
    <property type="entry name" value="His_PPase_superfam"/>
</dbReference>
<dbReference type="InterPro" id="IPR013078">
    <property type="entry name" value="His_Pase_superF_clade-1"/>
</dbReference>
<dbReference type="InterPro" id="IPR050275">
    <property type="entry name" value="PGM_Phosphatase"/>
</dbReference>
<dbReference type="SMART" id="SM00855">
    <property type="entry name" value="PGAM"/>
    <property type="match status" value="1"/>
</dbReference>
<dbReference type="SUPFAM" id="SSF53254">
    <property type="entry name" value="Phosphoglycerate mutase-like"/>
    <property type="match status" value="1"/>
</dbReference>
<dbReference type="GeneID" id="301140005"/>
<dbReference type="PANTHER" id="PTHR48100:SF1">
    <property type="entry name" value="HISTIDINE PHOSPHATASE FAMILY PROTEIN-RELATED"/>
    <property type="match status" value="1"/>
</dbReference>